<dbReference type="NCBIfam" id="NF001862">
    <property type="entry name" value="PRK00601.1"/>
    <property type="match status" value="1"/>
</dbReference>
<dbReference type="InterPro" id="IPR029054">
    <property type="entry name" value="dUTPase-like"/>
</dbReference>
<comment type="catalytic activity">
    <reaction evidence="5">
        <text>dUTP + H2O = dUMP + diphosphate + H(+)</text>
        <dbReference type="Rhea" id="RHEA:10248"/>
        <dbReference type="ChEBI" id="CHEBI:15377"/>
        <dbReference type="ChEBI" id="CHEBI:15378"/>
        <dbReference type="ChEBI" id="CHEBI:33019"/>
        <dbReference type="ChEBI" id="CHEBI:61555"/>
        <dbReference type="ChEBI" id="CHEBI:246422"/>
        <dbReference type="EC" id="3.6.1.23"/>
    </reaction>
</comment>
<comment type="similarity">
    <text evidence="1">Belongs to the dUTPase family.</text>
</comment>
<organism evidence="7 8">
    <name type="scientific">Corynebacterium accolens</name>
    <dbReference type="NCBI Taxonomy" id="38284"/>
    <lineage>
        <taxon>Bacteria</taxon>
        <taxon>Bacillati</taxon>
        <taxon>Actinomycetota</taxon>
        <taxon>Actinomycetes</taxon>
        <taxon>Mycobacteriales</taxon>
        <taxon>Corynebacteriaceae</taxon>
        <taxon>Corynebacterium</taxon>
    </lineage>
</organism>
<dbReference type="PANTHER" id="PTHR11241">
    <property type="entry name" value="DEOXYURIDINE 5'-TRIPHOSPHATE NUCLEOTIDOHYDROLASE"/>
    <property type="match status" value="1"/>
</dbReference>
<dbReference type="InterPro" id="IPR008181">
    <property type="entry name" value="dUTPase"/>
</dbReference>
<dbReference type="GO" id="GO:0004170">
    <property type="term" value="F:dUTP diphosphatase activity"/>
    <property type="evidence" value="ECO:0007669"/>
    <property type="project" value="UniProtKB-EC"/>
</dbReference>
<evidence type="ECO:0000313" key="8">
    <source>
        <dbReference type="Proteomes" id="UP001239414"/>
    </source>
</evidence>
<keyword evidence="3 7" id="KW-0378">Hydrolase</keyword>
<dbReference type="Pfam" id="PF00692">
    <property type="entry name" value="dUTPase"/>
    <property type="match status" value="1"/>
</dbReference>
<accession>A0ABT7FQW0</accession>
<evidence type="ECO:0000256" key="3">
    <source>
        <dbReference type="ARBA" id="ARBA00022801"/>
    </source>
</evidence>
<dbReference type="NCBIfam" id="TIGR00576">
    <property type="entry name" value="dut"/>
    <property type="match status" value="1"/>
</dbReference>
<dbReference type="CDD" id="cd07557">
    <property type="entry name" value="trimeric_dUTPase"/>
    <property type="match status" value="1"/>
</dbReference>
<name>A0ABT7FQW0_9CORY</name>
<protein>
    <recommendedName>
        <fullName evidence="2">dUTP diphosphatase</fullName>
        <ecNumber evidence="2">3.6.1.23</ecNumber>
    </recommendedName>
</protein>
<keyword evidence="8" id="KW-1185">Reference proteome</keyword>
<evidence type="ECO:0000256" key="5">
    <source>
        <dbReference type="ARBA" id="ARBA00047686"/>
    </source>
</evidence>
<dbReference type="SUPFAM" id="SSF51283">
    <property type="entry name" value="dUTPase-like"/>
    <property type="match status" value="1"/>
</dbReference>
<dbReference type="PANTHER" id="PTHR11241:SF0">
    <property type="entry name" value="DEOXYURIDINE 5'-TRIPHOSPHATE NUCLEOTIDOHYDROLASE"/>
    <property type="match status" value="1"/>
</dbReference>
<evidence type="ECO:0000256" key="1">
    <source>
        <dbReference type="ARBA" id="ARBA00006581"/>
    </source>
</evidence>
<feature type="domain" description="dUTPase-like" evidence="6">
    <location>
        <begin position="14"/>
        <end position="139"/>
    </location>
</feature>
<dbReference type="InterPro" id="IPR033704">
    <property type="entry name" value="dUTPase_trimeric"/>
</dbReference>
<dbReference type="EC" id="3.6.1.23" evidence="2"/>
<dbReference type="Proteomes" id="UP001239414">
    <property type="component" value="Unassembled WGS sequence"/>
</dbReference>
<keyword evidence="4" id="KW-0546">Nucleotide metabolism</keyword>
<gene>
    <name evidence="7" type="primary">dut</name>
    <name evidence="7" type="ORF">QPX34_07125</name>
</gene>
<dbReference type="RefSeq" id="WP_284612704.1">
    <property type="nucleotide sequence ID" value="NZ_JASNUO010000006.1"/>
</dbReference>
<reference evidence="7 8" key="1">
    <citation type="submission" date="2023-05" db="EMBL/GenBank/DDBJ databases">
        <title>Metabolic capabilities are highly conserved among human nasal-associated Corynebacterium species in pangenomic analyses.</title>
        <authorList>
            <person name="Tran T.H."/>
            <person name="Roberts A.Q."/>
            <person name="Escapa I.F."/>
            <person name="Gao W."/>
            <person name="Conlan S."/>
            <person name="Kong H."/>
            <person name="Segre J.A."/>
            <person name="Kelly M.S."/>
            <person name="Lemon K.P."/>
        </authorList>
    </citation>
    <scope>NUCLEOTIDE SEQUENCE [LARGE SCALE GENOMIC DNA]</scope>
    <source>
        <strain evidence="7 8">KPL3802</strain>
    </source>
</reference>
<evidence type="ECO:0000256" key="2">
    <source>
        <dbReference type="ARBA" id="ARBA00012379"/>
    </source>
</evidence>
<evidence type="ECO:0000313" key="7">
    <source>
        <dbReference type="EMBL" id="MDK4247797.1"/>
    </source>
</evidence>
<evidence type="ECO:0000259" key="6">
    <source>
        <dbReference type="Pfam" id="PF00692"/>
    </source>
</evidence>
<evidence type="ECO:0000256" key="4">
    <source>
        <dbReference type="ARBA" id="ARBA00023080"/>
    </source>
</evidence>
<proteinExistence type="inferred from homology"/>
<dbReference type="EMBL" id="JASNUO010000006">
    <property type="protein sequence ID" value="MDK4247797.1"/>
    <property type="molecule type" value="Genomic_DNA"/>
</dbReference>
<dbReference type="InterPro" id="IPR036157">
    <property type="entry name" value="dUTPase-like_sf"/>
</dbReference>
<comment type="caution">
    <text evidence="7">The sequence shown here is derived from an EMBL/GenBank/DDBJ whole genome shotgun (WGS) entry which is preliminary data.</text>
</comment>
<sequence length="144" mass="14969">MPVYYQLDDGATPPRHAHAGDAGIDLALNHFLAVPPGGHKLGSTGVHVAIPHGHVGMIFVRSSTGIKRNLVLSNGTGIIDSGYRGELLISLHNTGHKRQNIRPGEYIAQLVTVPANTAGATQVAQLADSERGSNGIGSSDHGTV</sequence>
<dbReference type="Gene3D" id="2.70.40.10">
    <property type="match status" value="1"/>
</dbReference>